<dbReference type="EMBL" id="CP071793">
    <property type="protein sequence ID" value="QTD54335.1"/>
    <property type="molecule type" value="Genomic_DNA"/>
</dbReference>
<dbReference type="InterPro" id="IPR001405">
    <property type="entry name" value="UPF0758"/>
</dbReference>
<protein>
    <submittedName>
        <fullName evidence="8">DNA repair protein RadC</fullName>
    </submittedName>
</protein>
<evidence type="ECO:0000313" key="8">
    <source>
        <dbReference type="EMBL" id="QTD54335.1"/>
    </source>
</evidence>
<keyword evidence="2" id="KW-0479">Metal-binding</keyword>
<dbReference type="GO" id="GO:0046872">
    <property type="term" value="F:metal ion binding"/>
    <property type="evidence" value="ECO:0007669"/>
    <property type="project" value="UniProtKB-KW"/>
</dbReference>
<evidence type="ECO:0000256" key="3">
    <source>
        <dbReference type="ARBA" id="ARBA00022801"/>
    </source>
</evidence>
<keyword evidence="3" id="KW-0378">Hydrolase</keyword>
<feature type="domain" description="MPN" evidence="7">
    <location>
        <begin position="101"/>
        <end position="222"/>
    </location>
</feature>
<dbReference type="PANTHER" id="PTHR30471:SF3">
    <property type="entry name" value="UPF0758 PROTEIN YEES-RELATED"/>
    <property type="match status" value="1"/>
</dbReference>
<dbReference type="AlphaFoldDB" id="A0A8A4U6F5"/>
<dbReference type="GO" id="GO:0006508">
    <property type="term" value="P:proteolysis"/>
    <property type="evidence" value="ECO:0007669"/>
    <property type="project" value="UniProtKB-KW"/>
</dbReference>
<reference evidence="8" key="1">
    <citation type="submission" date="2021-03" db="EMBL/GenBank/DDBJ databases">
        <title>Acanthopleuribacteraceae sp. M133.</title>
        <authorList>
            <person name="Wang G."/>
        </authorList>
    </citation>
    <scope>NUCLEOTIDE SEQUENCE</scope>
    <source>
        <strain evidence="8">M133</strain>
    </source>
</reference>
<dbReference type="PROSITE" id="PS50249">
    <property type="entry name" value="MPN"/>
    <property type="match status" value="1"/>
</dbReference>
<evidence type="ECO:0000256" key="1">
    <source>
        <dbReference type="ARBA" id="ARBA00022670"/>
    </source>
</evidence>
<dbReference type="NCBIfam" id="TIGR00608">
    <property type="entry name" value="radc"/>
    <property type="match status" value="1"/>
</dbReference>
<dbReference type="InterPro" id="IPR025657">
    <property type="entry name" value="RadC_JAB"/>
</dbReference>
<evidence type="ECO:0000256" key="6">
    <source>
        <dbReference type="RuleBase" id="RU003797"/>
    </source>
</evidence>
<dbReference type="KEGG" id="scor:J3U87_17965"/>
<dbReference type="CDD" id="cd08071">
    <property type="entry name" value="MPN_DUF2466"/>
    <property type="match status" value="1"/>
</dbReference>
<evidence type="ECO:0000259" key="7">
    <source>
        <dbReference type="PROSITE" id="PS50249"/>
    </source>
</evidence>
<dbReference type="InterPro" id="IPR046778">
    <property type="entry name" value="UPF0758_N"/>
</dbReference>
<evidence type="ECO:0000256" key="5">
    <source>
        <dbReference type="ARBA" id="ARBA00023049"/>
    </source>
</evidence>
<sequence length="222" mass="24501">MRQPKPILDIPTPDRPREKLVQKGPHALSDLELLAVVLGKGARGISLWRLARLTLETLDAAPEPLRLERLCEIPGIGTARAAQLLAALEFCRRRIHPAGFRIMEPTDILPLIRIYADRRQEHLLCISLNGANEVLAIRVVTVGLANRGLIHPREVFADPLTDRAAGIILAHNHPAGTIEASSADHEITRRLNAAAAVLGIHLFDHIIFNHRDHFSFAAHGLL</sequence>
<dbReference type="Pfam" id="PF04002">
    <property type="entry name" value="RadC"/>
    <property type="match status" value="1"/>
</dbReference>
<keyword evidence="9" id="KW-1185">Reference proteome</keyword>
<evidence type="ECO:0000256" key="2">
    <source>
        <dbReference type="ARBA" id="ARBA00022723"/>
    </source>
</evidence>
<dbReference type="Pfam" id="PF20582">
    <property type="entry name" value="UPF0758_N"/>
    <property type="match status" value="1"/>
</dbReference>
<dbReference type="PANTHER" id="PTHR30471">
    <property type="entry name" value="DNA REPAIR PROTEIN RADC"/>
    <property type="match status" value="1"/>
</dbReference>
<evidence type="ECO:0000313" key="9">
    <source>
        <dbReference type="Proteomes" id="UP000663929"/>
    </source>
</evidence>
<accession>A0A8A4U6F5</accession>
<dbReference type="Proteomes" id="UP000663929">
    <property type="component" value="Chromosome"/>
</dbReference>
<keyword evidence="5" id="KW-0482">Metalloprotease</keyword>
<dbReference type="GO" id="GO:0008237">
    <property type="term" value="F:metallopeptidase activity"/>
    <property type="evidence" value="ECO:0007669"/>
    <property type="project" value="UniProtKB-KW"/>
</dbReference>
<evidence type="ECO:0000256" key="4">
    <source>
        <dbReference type="ARBA" id="ARBA00022833"/>
    </source>
</evidence>
<name>A0A8A4U6F5_SULCO</name>
<dbReference type="InterPro" id="IPR037518">
    <property type="entry name" value="MPN"/>
</dbReference>
<gene>
    <name evidence="8" type="primary">radC</name>
    <name evidence="8" type="ORF">J3U87_17965</name>
</gene>
<keyword evidence="4" id="KW-0862">Zinc</keyword>
<proteinExistence type="inferred from homology"/>
<dbReference type="Gene3D" id="3.40.140.10">
    <property type="entry name" value="Cytidine Deaminase, domain 2"/>
    <property type="match status" value="1"/>
</dbReference>
<organism evidence="8 9">
    <name type="scientific">Sulfidibacter corallicola</name>
    <dbReference type="NCBI Taxonomy" id="2818388"/>
    <lineage>
        <taxon>Bacteria</taxon>
        <taxon>Pseudomonadati</taxon>
        <taxon>Acidobacteriota</taxon>
        <taxon>Holophagae</taxon>
        <taxon>Acanthopleuribacterales</taxon>
        <taxon>Acanthopleuribacteraceae</taxon>
        <taxon>Sulfidibacter</taxon>
    </lineage>
</organism>
<keyword evidence="1" id="KW-0645">Protease</keyword>
<comment type="similarity">
    <text evidence="6">Belongs to the UPF0758 family.</text>
</comment>
<dbReference type="RefSeq" id="WP_237384429.1">
    <property type="nucleotide sequence ID" value="NZ_CP071793.1"/>
</dbReference>